<evidence type="ECO:0000313" key="6">
    <source>
        <dbReference type="EMBL" id="XAN07326.1"/>
    </source>
</evidence>
<dbReference type="PROSITE" id="PS01081">
    <property type="entry name" value="HTH_TETR_1"/>
    <property type="match status" value="1"/>
</dbReference>
<dbReference type="InterPro" id="IPR023772">
    <property type="entry name" value="DNA-bd_HTH_TetR-type_CS"/>
</dbReference>
<keyword evidence="1" id="KW-0805">Transcription regulation</keyword>
<dbReference type="Proteomes" id="UP001442841">
    <property type="component" value="Chromosome"/>
</dbReference>
<dbReference type="PRINTS" id="PR00400">
    <property type="entry name" value="TETREPRESSOR"/>
</dbReference>
<keyword evidence="2 4" id="KW-0238">DNA-binding</keyword>
<protein>
    <submittedName>
        <fullName evidence="6">TetR family transcriptional regulator</fullName>
    </submittedName>
</protein>
<dbReference type="PRINTS" id="PR00455">
    <property type="entry name" value="HTHTETR"/>
</dbReference>
<evidence type="ECO:0000313" key="7">
    <source>
        <dbReference type="Proteomes" id="UP001442841"/>
    </source>
</evidence>
<evidence type="ECO:0000256" key="3">
    <source>
        <dbReference type="ARBA" id="ARBA00023163"/>
    </source>
</evidence>
<dbReference type="Gene3D" id="1.10.10.60">
    <property type="entry name" value="Homeodomain-like"/>
    <property type="match status" value="1"/>
</dbReference>
<dbReference type="SUPFAM" id="SSF48498">
    <property type="entry name" value="Tetracyclin repressor-like, C-terminal domain"/>
    <property type="match status" value="1"/>
</dbReference>
<dbReference type="InterPro" id="IPR009057">
    <property type="entry name" value="Homeodomain-like_sf"/>
</dbReference>
<sequence length="189" mass="19588">MSLTCAEILTSALAILDEFGLADLSMRRIATALGVQPGALYWHFDNKQSLLAALAGEVLGTLPEPGDLRGGGIAIWAGELRDRLLAHRDGAELVSAVLAMRLLDPSPVDILANALMRAGLPPTDAGAGSALVVHFVLGHSLDRQGYAQSAQLGAAGPPGPDPDEAFAYAVALLEVGLRTAFGDQGSLRQ</sequence>
<keyword evidence="3" id="KW-0804">Transcription</keyword>
<dbReference type="Gene3D" id="1.10.357.10">
    <property type="entry name" value="Tetracycline Repressor, domain 2"/>
    <property type="match status" value="1"/>
</dbReference>
<dbReference type="EMBL" id="CP154795">
    <property type="protein sequence ID" value="XAN07326.1"/>
    <property type="molecule type" value="Genomic_DNA"/>
</dbReference>
<name>A0ABZ3FRU4_9ACTN</name>
<evidence type="ECO:0000256" key="4">
    <source>
        <dbReference type="PROSITE-ProRule" id="PRU00335"/>
    </source>
</evidence>
<proteinExistence type="predicted"/>
<dbReference type="InterPro" id="IPR050109">
    <property type="entry name" value="HTH-type_TetR-like_transc_reg"/>
</dbReference>
<dbReference type="InterPro" id="IPR001647">
    <property type="entry name" value="HTH_TetR"/>
</dbReference>
<feature type="domain" description="HTH tetR-type" evidence="5">
    <location>
        <begin position="2"/>
        <end position="62"/>
    </location>
</feature>
<dbReference type="RefSeq" id="WP_425308780.1">
    <property type="nucleotide sequence ID" value="NZ_CP154795.1"/>
</dbReference>
<organism evidence="6 7">
    <name type="scientific">Ammonicoccus fulvus</name>
    <dbReference type="NCBI Taxonomy" id="3138240"/>
    <lineage>
        <taxon>Bacteria</taxon>
        <taxon>Bacillati</taxon>
        <taxon>Actinomycetota</taxon>
        <taxon>Actinomycetes</taxon>
        <taxon>Propionibacteriales</taxon>
        <taxon>Propionibacteriaceae</taxon>
        <taxon>Ammonicoccus</taxon>
    </lineage>
</organism>
<keyword evidence="7" id="KW-1185">Reference proteome</keyword>
<feature type="DNA-binding region" description="H-T-H motif" evidence="4">
    <location>
        <begin position="25"/>
        <end position="44"/>
    </location>
</feature>
<dbReference type="PANTHER" id="PTHR30055">
    <property type="entry name" value="HTH-TYPE TRANSCRIPTIONAL REGULATOR RUTR"/>
    <property type="match status" value="1"/>
</dbReference>
<accession>A0ABZ3FRU4</accession>
<reference evidence="6 7" key="1">
    <citation type="submission" date="2024-04" db="EMBL/GenBank/DDBJ databases">
        <title>Isolation of an actinomycete strain from pig manure.</title>
        <authorList>
            <person name="Gong T."/>
            <person name="Yu Z."/>
            <person name="An M."/>
            <person name="Wei C."/>
            <person name="Yang W."/>
            <person name="Liu L."/>
        </authorList>
    </citation>
    <scope>NUCLEOTIDE SEQUENCE [LARGE SCALE GENOMIC DNA]</scope>
    <source>
        <strain evidence="6 7">ZF39</strain>
    </source>
</reference>
<dbReference type="InterPro" id="IPR036271">
    <property type="entry name" value="Tet_transcr_reg_TetR-rel_C_sf"/>
</dbReference>
<gene>
    <name evidence="6" type="ORF">AADG42_08475</name>
</gene>
<evidence type="ECO:0000256" key="2">
    <source>
        <dbReference type="ARBA" id="ARBA00023125"/>
    </source>
</evidence>
<evidence type="ECO:0000256" key="1">
    <source>
        <dbReference type="ARBA" id="ARBA00023015"/>
    </source>
</evidence>
<dbReference type="Pfam" id="PF00440">
    <property type="entry name" value="TetR_N"/>
    <property type="match status" value="1"/>
</dbReference>
<evidence type="ECO:0000259" key="5">
    <source>
        <dbReference type="PROSITE" id="PS50977"/>
    </source>
</evidence>
<dbReference type="InterPro" id="IPR003012">
    <property type="entry name" value="Tet_transcr_reg_TetR"/>
</dbReference>
<dbReference type="PANTHER" id="PTHR30055:SF151">
    <property type="entry name" value="TRANSCRIPTIONAL REGULATORY PROTEIN"/>
    <property type="match status" value="1"/>
</dbReference>
<dbReference type="SUPFAM" id="SSF46689">
    <property type="entry name" value="Homeodomain-like"/>
    <property type="match status" value="1"/>
</dbReference>
<dbReference type="PROSITE" id="PS50977">
    <property type="entry name" value="HTH_TETR_2"/>
    <property type="match status" value="1"/>
</dbReference>